<evidence type="ECO:0000259" key="1">
    <source>
        <dbReference type="Pfam" id="PF05685"/>
    </source>
</evidence>
<dbReference type="Pfam" id="PF05685">
    <property type="entry name" value="Uma2"/>
    <property type="match status" value="1"/>
</dbReference>
<dbReference type="HOGENOM" id="CLU_076312_6_2_0"/>
<dbReference type="PANTHER" id="PTHR36558:SF1">
    <property type="entry name" value="RESTRICTION ENDONUCLEASE DOMAIN-CONTAINING PROTEIN-RELATED"/>
    <property type="match status" value="1"/>
</dbReference>
<dbReference type="KEGG" id="phm:PSMK_29690"/>
<accession>I0IIP0</accession>
<dbReference type="CDD" id="cd06260">
    <property type="entry name" value="DUF820-like"/>
    <property type="match status" value="1"/>
</dbReference>
<name>I0IIP0_PHYMF</name>
<organism evidence="2 3">
    <name type="scientific">Phycisphaera mikurensis (strain NBRC 102666 / KCTC 22515 / FYK2301M01)</name>
    <dbReference type="NCBI Taxonomy" id="1142394"/>
    <lineage>
        <taxon>Bacteria</taxon>
        <taxon>Pseudomonadati</taxon>
        <taxon>Planctomycetota</taxon>
        <taxon>Phycisphaerae</taxon>
        <taxon>Phycisphaerales</taxon>
        <taxon>Phycisphaeraceae</taxon>
        <taxon>Phycisphaera</taxon>
    </lineage>
</organism>
<dbReference type="AlphaFoldDB" id="I0IIP0"/>
<dbReference type="InterPro" id="IPR011335">
    <property type="entry name" value="Restrct_endonuc-II-like"/>
</dbReference>
<protein>
    <recommendedName>
        <fullName evidence="1">Putative restriction endonuclease domain-containing protein</fullName>
    </recommendedName>
</protein>
<proteinExistence type="predicted"/>
<reference evidence="2 3" key="1">
    <citation type="submission" date="2012-02" db="EMBL/GenBank/DDBJ databases">
        <title>Complete genome sequence of Phycisphaera mikurensis NBRC 102666.</title>
        <authorList>
            <person name="Ankai A."/>
            <person name="Hosoyama A."/>
            <person name="Terui Y."/>
            <person name="Sekine M."/>
            <person name="Fukai R."/>
            <person name="Kato Y."/>
            <person name="Nakamura S."/>
            <person name="Yamada-Narita S."/>
            <person name="Kawakoshi A."/>
            <person name="Fukunaga Y."/>
            <person name="Yamazaki S."/>
            <person name="Fujita N."/>
        </authorList>
    </citation>
    <scope>NUCLEOTIDE SEQUENCE [LARGE SCALE GENOMIC DNA]</scope>
    <source>
        <strain evidence="3">NBRC 102666 / KCTC 22515 / FYK2301M01</strain>
    </source>
</reference>
<dbReference type="eggNOG" id="COG4636">
    <property type="taxonomic scope" value="Bacteria"/>
</dbReference>
<dbReference type="InterPro" id="IPR012296">
    <property type="entry name" value="Nuclease_put_TT1808"/>
</dbReference>
<feature type="domain" description="Putative restriction endonuclease" evidence="1">
    <location>
        <begin position="13"/>
        <end position="175"/>
    </location>
</feature>
<evidence type="ECO:0000313" key="3">
    <source>
        <dbReference type="Proteomes" id="UP000007881"/>
    </source>
</evidence>
<dbReference type="EMBL" id="AP012338">
    <property type="protein sequence ID" value="BAM05128.1"/>
    <property type="molecule type" value="Genomic_DNA"/>
</dbReference>
<dbReference type="OrthoDB" id="9808428at2"/>
<dbReference type="Proteomes" id="UP000007881">
    <property type="component" value="Chromosome"/>
</dbReference>
<dbReference type="RefSeq" id="WP_014438336.1">
    <property type="nucleotide sequence ID" value="NC_017080.1"/>
</dbReference>
<sequence>MSALPTPGLVSVQDYLDGELAAAEKHEYLGGVVHAMAGGTRRHNAVSSNAVIALGARLRGKPCRAFASDAKVRVQSPTQIRFYYPDATVVCNDAEDGSLYEDEPVVLIEVLSPSTRRIDDGEKRDAYLSIPSLRVFLRVEPDRPLVIVDRRVVPGFGFALESYEGENAVIPLPEIGTELPLRDLYEA</sequence>
<dbReference type="SUPFAM" id="SSF52980">
    <property type="entry name" value="Restriction endonuclease-like"/>
    <property type="match status" value="1"/>
</dbReference>
<gene>
    <name evidence="2" type="ordered locus">PSMK_29690</name>
</gene>
<evidence type="ECO:0000313" key="2">
    <source>
        <dbReference type="EMBL" id="BAM05128.1"/>
    </source>
</evidence>
<dbReference type="Gene3D" id="3.90.1570.10">
    <property type="entry name" value="tt1808, chain A"/>
    <property type="match status" value="1"/>
</dbReference>
<dbReference type="STRING" id="1142394.PSMK_29690"/>
<dbReference type="InterPro" id="IPR008538">
    <property type="entry name" value="Uma2"/>
</dbReference>
<keyword evidence="3" id="KW-1185">Reference proteome</keyword>
<dbReference type="PANTHER" id="PTHR36558">
    <property type="entry name" value="GLR1098 PROTEIN"/>
    <property type="match status" value="1"/>
</dbReference>